<comment type="caution">
    <text evidence="1">The sequence shown here is derived from an EMBL/GenBank/DDBJ whole genome shotgun (WGS) entry which is preliminary data.</text>
</comment>
<evidence type="ECO:0000313" key="1">
    <source>
        <dbReference type="EMBL" id="HIT86026.1"/>
    </source>
</evidence>
<dbReference type="PANTHER" id="PTHR36454:SF1">
    <property type="entry name" value="DUF1015 DOMAIN-CONTAINING PROTEIN"/>
    <property type="match status" value="1"/>
</dbReference>
<proteinExistence type="predicted"/>
<accession>A0A9D1KRE4</accession>
<organism evidence="1 2">
    <name type="scientific">Candidatus Ornithomonoglobus intestinigallinarum</name>
    <dbReference type="NCBI Taxonomy" id="2840894"/>
    <lineage>
        <taxon>Bacteria</taxon>
        <taxon>Bacillati</taxon>
        <taxon>Bacillota</taxon>
        <taxon>Clostridia</taxon>
        <taxon>Candidatus Ornithomonoglobus</taxon>
    </lineage>
</organism>
<dbReference type="Pfam" id="PF06245">
    <property type="entry name" value="DUF1015"/>
    <property type="match status" value="1"/>
</dbReference>
<dbReference type="AlphaFoldDB" id="A0A9D1KRE4"/>
<reference evidence="1" key="2">
    <citation type="journal article" date="2021" name="PeerJ">
        <title>Extensive microbial diversity within the chicken gut microbiome revealed by metagenomics and culture.</title>
        <authorList>
            <person name="Gilroy R."/>
            <person name="Ravi A."/>
            <person name="Getino M."/>
            <person name="Pursley I."/>
            <person name="Horton D.L."/>
            <person name="Alikhan N.F."/>
            <person name="Baker D."/>
            <person name="Gharbi K."/>
            <person name="Hall N."/>
            <person name="Watson M."/>
            <person name="Adriaenssens E.M."/>
            <person name="Foster-Nyarko E."/>
            <person name="Jarju S."/>
            <person name="Secka A."/>
            <person name="Antonio M."/>
            <person name="Oren A."/>
            <person name="Chaudhuri R.R."/>
            <person name="La Ragione R."/>
            <person name="Hildebrand F."/>
            <person name="Pallen M.J."/>
        </authorList>
    </citation>
    <scope>NUCLEOTIDE SEQUENCE</scope>
    <source>
        <strain evidence="1">CHK181-108</strain>
    </source>
</reference>
<dbReference type="EMBL" id="DVLU01000097">
    <property type="protein sequence ID" value="HIT86026.1"/>
    <property type="molecule type" value="Genomic_DNA"/>
</dbReference>
<dbReference type="PANTHER" id="PTHR36454">
    <property type="entry name" value="LMO2823 PROTEIN"/>
    <property type="match status" value="1"/>
</dbReference>
<name>A0A9D1KRE4_9FIRM</name>
<sequence>MANIKPFKGYRYNPEKISNIGEVVSPPYYNIKPDEKAALFDASKYNSVRLFSGRSYEDDNETNNRFTRAAEYLKNWIAEDVLVRDEQPAIYMYEETIQVGEVPYSNRSFIALMELEELGNGTIMSCEEIREVSMQDRYDFLTATNADMSMISCLYVERDKLLLNLMTDLAEEEPDIEFDSYEDMHQRLWVITYRPTIDLIVEQFKSLPLYISEGQTRYETCLQYRNYKKANNPEHTGKEPYNYTMVSLINSGSDGIVILPVHRGVKCPRGFREEYFVACAQDHFKLEKIIVDTSEGSIVETMRKQIATTRHETRIAMYCGGDYFYRMTLTDKDFIKKEILPEMSKAYCSLDIVALNKLLIEDILNVKPENYEERVHATRSYTSLYNDFKNGEYDVIFMLNPVKTDQIRTVTAAGEKMPESTLSIFPKPSVGVVINIKED</sequence>
<reference evidence="1" key="1">
    <citation type="submission" date="2020-10" db="EMBL/GenBank/DDBJ databases">
        <authorList>
            <person name="Gilroy R."/>
        </authorList>
    </citation>
    <scope>NUCLEOTIDE SEQUENCE</scope>
    <source>
        <strain evidence="1">CHK181-108</strain>
    </source>
</reference>
<gene>
    <name evidence="1" type="ORF">IAA60_09030</name>
</gene>
<dbReference type="InterPro" id="IPR008323">
    <property type="entry name" value="UCP033563"/>
</dbReference>
<protein>
    <submittedName>
        <fullName evidence="1">DUF1015 domain-containing protein</fullName>
    </submittedName>
</protein>
<dbReference type="Proteomes" id="UP000824165">
    <property type="component" value="Unassembled WGS sequence"/>
</dbReference>
<evidence type="ECO:0000313" key="2">
    <source>
        <dbReference type="Proteomes" id="UP000824165"/>
    </source>
</evidence>